<evidence type="ECO:0000256" key="3">
    <source>
        <dbReference type="SAM" id="SignalP"/>
    </source>
</evidence>
<keyword evidence="2" id="KW-0472">Membrane</keyword>
<evidence type="ECO:0000256" key="2">
    <source>
        <dbReference type="SAM" id="Phobius"/>
    </source>
</evidence>
<keyword evidence="2" id="KW-0812">Transmembrane</keyword>
<evidence type="ECO:0000256" key="1">
    <source>
        <dbReference type="SAM" id="MobiDB-lite"/>
    </source>
</evidence>
<dbReference type="EMBL" id="BAAACA010000035">
    <property type="protein sequence ID" value="GAA0613527.1"/>
    <property type="molecule type" value="Genomic_DNA"/>
</dbReference>
<dbReference type="Proteomes" id="UP001500668">
    <property type="component" value="Unassembled WGS sequence"/>
</dbReference>
<proteinExistence type="predicted"/>
<name>A0ABP3RSX9_9ACTN</name>
<feature type="chain" id="PRO_5045824336" evidence="3">
    <location>
        <begin position="30"/>
        <end position="259"/>
    </location>
</feature>
<feature type="transmembrane region" description="Helical" evidence="2">
    <location>
        <begin position="226"/>
        <end position="248"/>
    </location>
</feature>
<protein>
    <submittedName>
        <fullName evidence="4">Uncharacterized protein</fullName>
    </submittedName>
</protein>
<keyword evidence="3" id="KW-0732">Signal</keyword>
<accession>A0ABP3RSX9</accession>
<feature type="compositionally biased region" description="Pro residues" evidence="1">
    <location>
        <begin position="204"/>
        <end position="213"/>
    </location>
</feature>
<dbReference type="RefSeq" id="WP_344076713.1">
    <property type="nucleotide sequence ID" value="NZ_BAAACA010000035.1"/>
</dbReference>
<feature type="region of interest" description="Disordered" evidence="1">
    <location>
        <begin position="30"/>
        <end position="49"/>
    </location>
</feature>
<comment type="caution">
    <text evidence="4">The sequence shown here is derived from an EMBL/GenBank/DDBJ whole genome shotgun (WGS) entry which is preliminary data.</text>
</comment>
<sequence length="259" mass="26459">MRSKKHWGSLAAGLFAGLLVLPLGAAAHAADPTPGSDQGGSPGPSAPAELKISTELPKEIKVANSDGKTTLTAKILNKGTKDTGQITLTVLGLDGMRITSVDGCTSVPENKLPKGTNTGFACVIDDLAAGADKSYTVSATYDLKKAGKICLPVTEGTGEKLLWQQGPVPFGTTKPTPNAPDTPLLLGTDNVPAAPPGDSSATPSPAPASPSPSSPSQLPRTGVNDGVLPLLAAAGLLLFVGATGIWWANSRHHQRRRTH</sequence>
<feature type="region of interest" description="Disordered" evidence="1">
    <location>
        <begin position="164"/>
        <end position="221"/>
    </location>
</feature>
<evidence type="ECO:0000313" key="4">
    <source>
        <dbReference type="EMBL" id="GAA0613527.1"/>
    </source>
</evidence>
<organism evidence="4 5">
    <name type="scientific">Streptomyces crystallinus</name>
    <dbReference type="NCBI Taxonomy" id="68191"/>
    <lineage>
        <taxon>Bacteria</taxon>
        <taxon>Bacillati</taxon>
        <taxon>Actinomycetota</taxon>
        <taxon>Actinomycetes</taxon>
        <taxon>Kitasatosporales</taxon>
        <taxon>Streptomycetaceae</taxon>
        <taxon>Streptomyces</taxon>
    </lineage>
</organism>
<gene>
    <name evidence="4" type="ORF">GCM10010394_49310</name>
</gene>
<reference evidence="5" key="1">
    <citation type="journal article" date="2019" name="Int. J. Syst. Evol. Microbiol.">
        <title>The Global Catalogue of Microorganisms (GCM) 10K type strain sequencing project: providing services to taxonomists for standard genome sequencing and annotation.</title>
        <authorList>
            <consortium name="The Broad Institute Genomics Platform"/>
            <consortium name="The Broad Institute Genome Sequencing Center for Infectious Disease"/>
            <person name="Wu L."/>
            <person name="Ma J."/>
        </authorList>
    </citation>
    <scope>NUCLEOTIDE SEQUENCE [LARGE SCALE GENOMIC DNA]</scope>
    <source>
        <strain evidence="5">JCM 5067</strain>
    </source>
</reference>
<keyword evidence="5" id="KW-1185">Reference proteome</keyword>
<feature type="signal peptide" evidence="3">
    <location>
        <begin position="1"/>
        <end position="29"/>
    </location>
</feature>
<keyword evidence="2" id="KW-1133">Transmembrane helix</keyword>
<evidence type="ECO:0000313" key="5">
    <source>
        <dbReference type="Proteomes" id="UP001500668"/>
    </source>
</evidence>